<dbReference type="GO" id="GO:0003677">
    <property type="term" value="F:DNA binding"/>
    <property type="evidence" value="ECO:0007669"/>
    <property type="project" value="UniProtKB-KW"/>
</dbReference>
<dbReference type="GO" id="GO:0005634">
    <property type="term" value="C:nucleus"/>
    <property type="evidence" value="ECO:0007669"/>
    <property type="project" value="UniProtKB-SubCell"/>
</dbReference>
<comment type="subcellular location">
    <subcellularLocation>
        <location evidence="1">Nucleus</location>
    </subcellularLocation>
</comment>
<gene>
    <name evidence="2" type="ORF">Hamer_G004215</name>
</gene>
<keyword evidence="2" id="KW-0238">DNA-binding</keyword>
<dbReference type="InterPro" id="IPR009057">
    <property type="entry name" value="Homeodomain-like_sf"/>
</dbReference>
<dbReference type="Proteomes" id="UP000747542">
    <property type="component" value="Unassembled WGS sequence"/>
</dbReference>
<reference evidence="2" key="1">
    <citation type="journal article" date="2021" name="Sci. Adv.">
        <title>The American lobster genome reveals insights on longevity, neural, and immune adaptations.</title>
        <authorList>
            <person name="Polinski J.M."/>
            <person name="Zimin A.V."/>
            <person name="Clark K.F."/>
            <person name="Kohn A.B."/>
            <person name="Sadowski N."/>
            <person name="Timp W."/>
            <person name="Ptitsyn A."/>
            <person name="Khanna P."/>
            <person name="Romanova D.Y."/>
            <person name="Williams P."/>
            <person name="Greenwood S.J."/>
            <person name="Moroz L.L."/>
            <person name="Walt D.R."/>
            <person name="Bodnar A.G."/>
        </authorList>
    </citation>
    <scope>NUCLEOTIDE SEQUENCE</scope>
    <source>
        <strain evidence="2">GMGI-L3</strain>
    </source>
</reference>
<accession>A0A8J5JRG7</accession>
<dbReference type="AlphaFoldDB" id="A0A8J5JRG7"/>
<evidence type="ECO:0000256" key="1">
    <source>
        <dbReference type="ARBA" id="ARBA00004123"/>
    </source>
</evidence>
<name>A0A8J5JRG7_HOMAM</name>
<keyword evidence="3" id="KW-1185">Reference proteome</keyword>
<protein>
    <submittedName>
        <fullName evidence="2">CENPB DNA-binding domain containing protein 1-like 17</fullName>
    </submittedName>
</protein>
<sequence length="96" mass="10725">MASKRSAEPLATRTTLKKIRKAANFETKLEVIKRHEHDDGPTKIGKDIGPAASTVATIYKHADKIKQPAETVIWVGANKLAHSLGYVMDNMELWRE</sequence>
<dbReference type="SUPFAM" id="SSF46689">
    <property type="entry name" value="Homeodomain-like"/>
    <property type="match status" value="1"/>
</dbReference>
<evidence type="ECO:0000313" key="3">
    <source>
        <dbReference type="Proteomes" id="UP000747542"/>
    </source>
</evidence>
<comment type="caution">
    <text evidence="2">The sequence shown here is derived from an EMBL/GenBank/DDBJ whole genome shotgun (WGS) entry which is preliminary data.</text>
</comment>
<evidence type="ECO:0000313" key="2">
    <source>
        <dbReference type="EMBL" id="KAG7159568.1"/>
    </source>
</evidence>
<dbReference type="EMBL" id="JAHLQT010033114">
    <property type="protein sequence ID" value="KAG7159568.1"/>
    <property type="molecule type" value="Genomic_DNA"/>
</dbReference>
<proteinExistence type="predicted"/>
<organism evidence="2 3">
    <name type="scientific">Homarus americanus</name>
    <name type="common">American lobster</name>
    <dbReference type="NCBI Taxonomy" id="6706"/>
    <lineage>
        <taxon>Eukaryota</taxon>
        <taxon>Metazoa</taxon>
        <taxon>Ecdysozoa</taxon>
        <taxon>Arthropoda</taxon>
        <taxon>Crustacea</taxon>
        <taxon>Multicrustacea</taxon>
        <taxon>Malacostraca</taxon>
        <taxon>Eumalacostraca</taxon>
        <taxon>Eucarida</taxon>
        <taxon>Decapoda</taxon>
        <taxon>Pleocyemata</taxon>
        <taxon>Astacidea</taxon>
        <taxon>Nephropoidea</taxon>
        <taxon>Nephropidae</taxon>
        <taxon>Homarus</taxon>
    </lineage>
</organism>